<reference evidence="7 8" key="1">
    <citation type="journal article" date="2012" name="PLoS Pathog.">
        <title>Diverse lifestyles and strategies of plant pathogenesis encoded in the genomes of eighteen Dothideomycetes fungi.</title>
        <authorList>
            <person name="Ohm R.A."/>
            <person name="Feau N."/>
            <person name="Henrissat B."/>
            <person name="Schoch C.L."/>
            <person name="Horwitz B.A."/>
            <person name="Barry K.W."/>
            <person name="Condon B.J."/>
            <person name="Copeland A.C."/>
            <person name="Dhillon B."/>
            <person name="Glaser F."/>
            <person name="Hesse C.N."/>
            <person name="Kosti I."/>
            <person name="LaButti K."/>
            <person name="Lindquist E.A."/>
            <person name="Lucas S."/>
            <person name="Salamov A.A."/>
            <person name="Bradshaw R.E."/>
            <person name="Ciuffetti L."/>
            <person name="Hamelin R.C."/>
            <person name="Kema G.H.J."/>
            <person name="Lawrence C."/>
            <person name="Scott J.A."/>
            <person name="Spatafora J.W."/>
            <person name="Turgeon B.G."/>
            <person name="de Wit P.J.G.M."/>
            <person name="Zhong S."/>
            <person name="Goodwin S.B."/>
            <person name="Grigoriev I.V."/>
        </authorList>
    </citation>
    <scope>NUCLEOTIDE SEQUENCE [LARGE SCALE GENOMIC DNA]</scope>
    <source>
        <strain evidence="7 8">SO2202</strain>
    </source>
</reference>
<dbReference type="Pfam" id="PF02535">
    <property type="entry name" value="Zip"/>
    <property type="match status" value="1"/>
</dbReference>
<dbReference type="OMA" id="VGFMNAV"/>
<feature type="transmembrane region" description="Helical" evidence="6">
    <location>
        <begin position="457"/>
        <end position="474"/>
    </location>
</feature>
<feature type="transmembrane region" description="Helical" evidence="6">
    <location>
        <begin position="86"/>
        <end position="110"/>
    </location>
</feature>
<dbReference type="InterPro" id="IPR003689">
    <property type="entry name" value="ZIP"/>
</dbReference>
<dbReference type="RefSeq" id="XP_016758852.1">
    <property type="nucleotide sequence ID" value="XM_016910520.1"/>
</dbReference>
<feature type="transmembrane region" description="Helical" evidence="6">
    <location>
        <begin position="130"/>
        <end position="149"/>
    </location>
</feature>
<evidence type="ECO:0000256" key="5">
    <source>
        <dbReference type="SAM" id="MobiDB-lite"/>
    </source>
</evidence>
<dbReference type="STRING" id="692275.N1QEC2"/>
<comment type="subcellular location">
    <subcellularLocation>
        <location evidence="1">Membrane</location>
        <topology evidence="1">Multi-pass membrane protein</topology>
    </subcellularLocation>
</comment>
<feature type="transmembrane region" description="Helical" evidence="6">
    <location>
        <begin position="50"/>
        <end position="74"/>
    </location>
</feature>
<dbReference type="PANTHER" id="PTHR11040">
    <property type="entry name" value="ZINC/IRON TRANSPORTER"/>
    <property type="match status" value="1"/>
</dbReference>
<keyword evidence="3 6" id="KW-1133">Transmembrane helix</keyword>
<dbReference type="HOGENOM" id="CLU_027089_1_2_1"/>
<evidence type="ECO:0000256" key="1">
    <source>
        <dbReference type="ARBA" id="ARBA00004141"/>
    </source>
</evidence>
<dbReference type="OrthoDB" id="448280at2759"/>
<feature type="compositionally biased region" description="Acidic residues" evidence="5">
    <location>
        <begin position="233"/>
        <end position="255"/>
    </location>
</feature>
<feature type="transmembrane region" description="Helical" evidence="6">
    <location>
        <begin position="384"/>
        <end position="405"/>
    </location>
</feature>
<dbReference type="EMBL" id="KB456267">
    <property type="protein sequence ID" value="EMF10731.1"/>
    <property type="molecule type" value="Genomic_DNA"/>
</dbReference>
<evidence type="ECO:0000256" key="2">
    <source>
        <dbReference type="ARBA" id="ARBA00022692"/>
    </source>
</evidence>
<dbReference type="GeneID" id="27907657"/>
<keyword evidence="4 6" id="KW-0472">Membrane</keyword>
<feature type="transmembrane region" description="Helical" evidence="6">
    <location>
        <begin position="411"/>
        <end position="436"/>
    </location>
</feature>
<evidence type="ECO:0000256" key="6">
    <source>
        <dbReference type="SAM" id="Phobius"/>
    </source>
</evidence>
<dbReference type="AlphaFoldDB" id="N1QEC2"/>
<keyword evidence="2 6" id="KW-0812">Transmembrane</keyword>
<sequence length="475" mass="51147">MTQDGLVLSDVAARFADLPISLLHAELQRRQAQGERPECGSNNTNRKYSFPIHAVALLVILILSTLACSFPLIVRCFPKLPVPHHALFISRHFGTGVLIATAFVHLLPTAYTSLTNPCLPPFWTHTYPEMPGFVAMVSIIVVVGLEMIFAMRGAAHSHHVDFEQLRGSGGPVERPAGRGRSTSFNSFRQVPLDDMSRDGPSDRSAYTDAPPTPGSPGSSLNKPLPRPPSRGEQEDEEDEDDDLDLDELDPNEDDMQPLTSKADTDNDHSTMHTHANGNGRPGFHKRKISWADQGAGSDHQAHTPAVLPAAQEQRLVLQCLMLEAGILFHSVFIGLALSVSTGSKFAVLLVAISFHQTFEGLALGSRIASIGSFSTSSYKPWLMCLMYGITTPIGQAIGLGVQGLYDPASQLGLLMVGTMNAISSGLLIYAGLVQLLAEDFLSESSYAELRGVRRLQACASVVAGCALMALVGVWA</sequence>
<evidence type="ECO:0000256" key="3">
    <source>
        <dbReference type="ARBA" id="ARBA00022989"/>
    </source>
</evidence>
<name>N1QEC2_SPHMS</name>
<dbReference type="GO" id="GO:0005385">
    <property type="term" value="F:zinc ion transmembrane transporter activity"/>
    <property type="evidence" value="ECO:0007669"/>
    <property type="project" value="TreeGrafter"/>
</dbReference>
<dbReference type="PANTHER" id="PTHR11040:SF60">
    <property type="entry name" value="FAMILY ZINC TRANSPORTER, PUTATIVE (AFU_ORTHOLOGUE AFUA_8G04010)-RELATED"/>
    <property type="match status" value="1"/>
</dbReference>
<evidence type="ECO:0000313" key="8">
    <source>
        <dbReference type="Proteomes" id="UP000016931"/>
    </source>
</evidence>
<proteinExistence type="predicted"/>
<evidence type="ECO:0000313" key="7">
    <source>
        <dbReference type="EMBL" id="EMF10731.1"/>
    </source>
</evidence>
<accession>N1QEC2</accession>
<dbReference type="Proteomes" id="UP000016931">
    <property type="component" value="Unassembled WGS sequence"/>
</dbReference>
<protein>
    <submittedName>
        <fullName evidence="7">Zinc/iron permease</fullName>
    </submittedName>
</protein>
<organism evidence="7 8">
    <name type="scientific">Sphaerulina musiva (strain SO2202)</name>
    <name type="common">Poplar stem canker fungus</name>
    <name type="synonym">Septoria musiva</name>
    <dbReference type="NCBI Taxonomy" id="692275"/>
    <lineage>
        <taxon>Eukaryota</taxon>
        <taxon>Fungi</taxon>
        <taxon>Dikarya</taxon>
        <taxon>Ascomycota</taxon>
        <taxon>Pezizomycotina</taxon>
        <taxon>Dothideomycetes</taxon>
        <taxon>Dothideomycetidae</taxon>
        <taxon>Mycosphaerellales</taxon>
        <taxon>Mycosphaerellaceae</taxon>
        <taxon>Sphaerulina</taxon>
    </lineage>
</organism>
<dbReference type="GO" id="GO:0005886">
    <property type="term" value="C:plasma membrane"/>
    <property type="evidence" value="ECO:0007669"/>
    <property type="project" value="TreeGrafter"/>
</dbReference>
<dbReference type="eggNOG" id="KOG1558">
    <property type="taxonomic scope" value="Eukaryota"/>
</dbReference>
<evidence type="ECO:0000256" key="4">
    <source>
        <dbReference type="ARBA" id="ARBA00023136"/>
    </source>
</evidence>
<feature type="region of interest" description="Disordered" evidence="5">
    <location>
        <begin position="165"/>
        <end position="285"/>
    </location>
</feature>
<keyword evidence="8" id="KW-1185">Reference proteome</keyword>
<gene>
    <name evidence="7" type="ORF">SEPMUDRAFT_90096</name>
</gene>